<evidence type="ECO:0000256" key="2">
    <source>
        <dbReference type="ARBA" id="ARBA00022771"/>
    </source>
</evidence>
<keyword evidence="3" id="KW-0862">Zinc</keyword>
<protein>
    <recommendedName>
        <fullName evidence="9">C2H2-type domain-containing protein</fullName>
    </recommendedName>
</protein>
<evidence type="ECO:0000256" key="1">
    <source>
        <dbReference type="ARBA" id="ARBA00022723"/>
    </source>
</evidence>
<feature type="compositionally biased region" description="Low complexity" evidence="8">
    <location>
        <begin position="736"/>
        <end position="746"/>
    </location>
</feature>
<dbReference type="FunFam" id="3.30.160.60:FF:000446">
    <property type="entry name" value="Zinc finger protein"/>
    <property type="match status" value="1"/>
</dbReference>
<dbReference type="SMART" id="SM00066">
    <property type="entry name" value="GAL4"/>
    <property type="match status" value="1"/>
</dbReference>
<dbReference type="AlphaFoldDB" id="A0A3M7IPX9"/>
<keyword evidence="1" id="KW-0479">Metal-binding</keyword>
<keyword evidence="6" id="KW-0539">Nucleus</keyword>
<dbReference type="GO" id="GO:0008270">
    <property type="term" value="F:zinc ion binding"/>
    <property type="evidence" value="ECO:0007669"/>
    <property type="project" value="UniProtKB-KW"/>
</dbReference>
<gene>
    <name evidence="10" type="ORF">D0859_08331</name>
</gene>
<dbReference type="PANTHER" id="PTHR47660">
    <property type="entry name" value="TRANSCRIPTION FACTOR WITH C2H2 AND ZN(2)-CYS(6) DNA BINDING DOMAIN (EUROFUNG)-RELATED-RELATED"/>
    <property type="match status" value="1"/>
</dbReference>
<evidence type="ECO:0000313" key="11">
    <source>
        <dbReference type="Proteomes" id="UP000281677"/>
    </source>
</evidence>
<name>A0A3M7IPX9_HORWE</name>
<feature type="domain" description="C2H2-type" evidence="9">
    <location>
        <begin position="10"/>
        <end position="37"/>
    </location>
</feature>
<evidence type="ECO:0000313" key="10">
    <source>
        <dbReference type="EMBL" id="RMZ27589.1"/>
    </source>
</evidence>
<dbReference type="InterPro" id="IPR036864">
    <property type="entry name" value="Zn2-C6_fun-type_DNA-bd_sf"/>
</dbReference>
<dbReference type="InterPro" id="IPR036236">
    <property type="entry name" value="Znf_C2H2_sf"/>
</dbReference>
<dbReference type="GO" id="GO:0006351">
    <property type="term" value="P:DNA-templated transcription"/>
    <property type="evidence" value="ECO:0007669"/>
    <property type="project" value="InterPro"/>
</dbReference>
<dbReference type="Pfam" id="PF04082">
    <property type="entry name" value="Fungal_trans"/>
    <property type="match status" value="1"/>
</dbReference>
<evidence type="ECO:0000256" key="8">
    <source>
        <dbReference type="SAM" id="MobiDB-lite"/>
    </source>
</evidence>
<dbReference type="VEuPathDB" id="FungiDB:BTJ68_10000"/>
<dbReference type="Gene3D" id="4.10.240.10">
    <property type="entry name" value="Zn(2)-C6 fungal-type DNA-binding domain"/>
    <property type="match status" value="1"/>
</dbReference>
<keyword evidence="5" id="KW-0804">Transcription</keyword>
<accession>A0A3M7IPX9</accession>
<reference evidence="10 11" key="1">
    <citation type="journal article" date="2018" name="BMC Genomics">
        <title>Genomic evidence for intraspecific hybridization in a clonal and extremely halotolerant yeast.</title>
        <authorList>
            <person name="Gostincar C."/>
            <person name="Stajich J.E."/>
            <person name="Zupancic J."/>
            <person name="Zalar P."/>
            <person name="Gunde-Cimerman N."/>
        </authorList>
    </citation>
    <scope>NUCLEOTIDE SEQUENCE [LARGE SCALE GENOMIC DNA]</scope>
    <source>
        <strain evidence="10 11">EXF-120</strain>
    </source>
</reference>
<organism evidence="10 11">
    <name type="scientific">Hortaea werneckii</name>
    <name type="common">Black yeast</name>
    <name type="synonym">Cladosporium werneckii</name>
    <dbReference type="NCBI Taxonomy" id="91943"/>
    <lineage>
        <taxon>Eukaryota</taxon>
        <taxon>Fungi</taxon>
        <taxon>Dikarya</taxon>
        <taxon>Ascomycota</taxon>
        <taxon>Pezizomycotina</taxon>
        <taxon>Dothideomycetes</taxon>
        <taxon>Dothideomycetidae</taxon>
        <taxon>Mycosphaerellales</taxon>
        <taxon>Teratosphaeriaceae</taxon>
        <taxon>Hortaea</taxon>
    </lineage>
</organism>
<evidence type="ECO:0000256" key="3">
    <source>
        <dbReference type="ARBA" id="ARBA00022833"/>
    </source>
</evidence>
<dbReference type="GO" id="GO:0003677">
    <property type="term" value="F:DNA binding"/>
    <property type="evidence" value="ECO:0007669"/>
    <property type="project" value="InterPro"/>
</dbReference>
<dbReference type="Proteomes" id="UP000281677">
    <property type="component" value="Unassembled WGS sequence"/>
</dbReference>
<evidence type="ECO:0000256" key="4">
    <source>
        <dbReference type="ARBA" id="ARBA00023015"/>
    </source>
</evidence>
<dbReference type="PROSITE" id="PS50157">
    <property type="entry name" value="ZINC_FINGER_C2H2_2"/>
    <property type="match status" value="1"/>
</dbReference>
<dbReference type="EMBL" id="QWIT01000241">
    <property type="protein sequence ID" value="RMZ27589.1"/>
    <property type="molecule type" value="Genomic_DNA"/>
</dbReference>
<sequence>MDPPEAGKGFRCSECSKQFGRSEHLRRHELIHSSEKPFKCHTCLKTFIRRLVDSTYLNDLSMVSATLVESGHIFVPRDALQRHEITHNSQPSLLQQGARACSNCAAAKSRCSGHSLCSRCKSKSLVCTYPGSHSPTGRRTSTSQPPIDMNAIANQETTLDDIFNPKFWESSNVLENTNWLAALGDDYFDFDTGMSAQGPVTPWCSTAIPENLPPTPKGPLFATPTSAGLPQAAPEGHQNGEFYVDGQPTRLPHVKRRRTTSSAPIFAAEKQHSGFSLAWRPVNAEKTADLISIRRETFEAIVSSYERLCLNPTHALPFLACRLPPLAQVEVALHCYWKYFDPVLPFLHPELASHSEGCTLVLAMCAIGNRFMQAPSQYIASWDEFLRRSLHDSDDTAPVLAQATLLHCVIEMYKDVPWSRTENELNVPQLVTIFEEAKSAYERRPETEAEHEQTRASWLNKEQYVRLAYGAWLLDAMFACHYHRAPRLSLEHATLPLPSSEAVWESKDDSKWQREEPHVPPPSLSVALQELYIDKKFPQDRGEFARVIVIYGLYQHLWTVSRYCENPLLTWNPTAKPQASLDVLPKQPIWLPSIPAFARWQNSTCDALDVLHWQANATIGQASGLEHPTVLHLHFARVVMLAPCFNLVRLARYMCGGYGIDKATSEQDANQIRRWAVQHQYKARLAAIHAGVVFWHVRKYSHDAFYEAPSVALASLLLWAFGTYAAKCPNNTTARSSSHPSSPEPSLHTDESPDDPQEAQGDPVCSIILLDRPTDDELVQQFIKRGHEMQAHMTGVGNLYDDEGPQRVLGQATKLLSTLTCWGVSTRWLQFIQKFSEKAKHRPSE</sequence>
<dbReference type="InterPro" id="IPR001138">
    <property type="entry name" value="Zn2Cys6_DnaBD"/>
</dbReference>
<dbReference type="PANTHER" id="PTHR47660:SF7">
    <property type="entry name" value="TRANSCRIPTION FACTOR WITH C2H2 AND ZN(2)-CYS(6) DNA BINDING DOMAIN (EUROFUNG)"/>
    <property type="match status" value="1"/>
</dbReference>
<dbReference type="GO" id="GO:0000981">
    <property type="term" value="F:DNA-binding transcription factor activity, RNA polymerase II-specific"/>
    <property type="evidence" value="ECO:0007669"/>
    <property type="project" value="InterPro"/>
</dbReference>
<dbReference type="InterPro" id="IPR007219">
    <property type="entry name" value="XnlR_reg_dom"/>
</dbReference>
<keyword evidence="4" id="KW-0805">Transcription regulation</keyword>
<keyword evidence="2 7" id="KW-0863">Zinc-finger</keyword>
<dbReference type="SMART" id="SM00355">
    <property type="entry name" value="ZnF_C2H2"/>
    <property type="match status" value="1"/>
</dbReference>
<evidence type="ECO:0000256" key="7">
    <source>
        <dbReference type="PROSITE-ProRule" id="PRU00042"/>
    </source>
</evidence>
<evidence type="ECO:0000256" key="5">
    <source>
        <dbReference type="ARBA" id="ARBA00023163"/>
    </source>
</evidence>
<evidence type="ECO:0000259" key="9">
    <source>
        <dbReference type="PROSITE" id="PS50157"/>
    </source>
</evidence>
<dbReference type="PROSITE" id="PS00028">
    <property type="entry name" value="ZINC_FINGER_C2H2_1"/>
    <property type="match status" value="1"/>
</dbReference>
<dbReference type="OrthoDB" id="654211at2759"/>
<feature type="region of interest" description="Disordered" evidence="8">
    <location>
        <begin position="732"/>
        <end position="761"/>
    </location>
</feature>
<dbReference type="CDD" id="cd00067">
    <property type="entry name" value="GAL4"/>
    <property type="match status" value="1"/>
</dbReference>
<evidence type="ECO:0000256" key="6">
    <source>
        <dbReference type="ARBA" id="ARBA00023242"/>
    </source>
</evidence>
<dbReference type="SUPFAM" id="SSF57667">
    <property type="entry name" value="beta-beta-alpha zinc fingers"/>
    <property type="match status" value="1"/>
</dbReference>
<dbReference type="CDD" id="cd12148">
    <property type="entry name" value="fungal_TF_MHR"/>
    <property type="match status" value="1"/>
</dbReference>
<dbReference type="Gene3D" id="3.30.160.60">
    <property type="entry name" value="Classic Zinc Finger"/>
    <property type="match status" value="1"/>
</dbReference>
<dbReference type="SUPFAM" id="SSF57701">
    <property type="entry name" value="Zn2/Cys6 DNA-binding domain"/>
    <property type="match status" value="1"/>
</dbReference>
<proteinExistence type="predicted"/>
<dbReference type="InterPro" id="IPR013087">
    <property type="entry name" value="Znf_C2H2_type"/>
</dbReference>
<comment type="caution">
    <text evidence="10">The sequence shown here is derived from an EMBL/GenBank/DDBJ whole genome shotgun (WGS) entry which is preliminary data.</text>
</comment>